<dbReference type="InterPro" id="IPR022087">
    <property type="entry name" value="DA1-like_dom"/>
</dbReference>
<dbReference type="PANTHER" id="PTHR24209:SF25">
    <property type="entry name" value="PROTEIN DA1-RELATED 1"/>
    <property type="match status" value="1"/>
</dbReference>
<protein>
    <recommendedName>
        <fullName evidence="1">Protein DA1-like domain-containing protein</fullName>
    </recommendedName>
</protein>
<dbReference type="GO" id="GO:0043130">
    <property type="term" value="F:ubiquitin binding"/>
    <property type="evidence" value="ECO:0007669"/>
    <property type="project" value="TreeGrafter"/>
</dbReference>
<name>A0A498IEU0_MALDO</name>
<keyword evidence="3" id="KW-1185">Reference proteome</keyword>
<dbReference type="AlphaFoldDB" id="A0A498IEU0"/>
<comment type="caution">
    <text evidence="2">The sequence shown here is derived from an EMBL/GenBank/DDBJ whole genome shotgun (WGS) entry which is preliminary data.</text>
</comment>
<dbReference type="PANTHER" id="PTHR24209">
    <property type="entry name" value="PROTEIN DA1-RELATED 2"/>
    <property type="match status" value="1"/>
</dbReference>
<evidence type="ECO:0000259" key="1">
    <source>
        <dbReference type="Pfam" id="PF12315"/>
    </source>
</evidence>
<accession>A0A498IEU0</accession>
<feature type="domain" description="Protein DA1-like" evidence="1">
    <location>
        <begin position="42"/>
        <end position="94"/>
    </location>
</feature>
<dbReference type="EMBL" id="RDQH01000338">
    <property type="protein sequence ID" value="RXH80467.1"/>
    <property type="molecule type" value="Genomic_DNA"/>
</dbReference>
<gene>
    <name evidence="2" type="ORF">DVH24_004381</name>
</gene>
<dbReference type="InterPro" id="IPR045218">
    <property type="entry name" value="DA1-like"/>
</dbReference>
<organism evidence="2 3">
    <name type="scientific">Malus domestica</name>
    <name type="common">Apple</name>
    <name type="synonym">Pyrus malus</name>
    <dbReference type="NCBI Taxonomy" id="3750"/>
    <lineage>
        <taxon>Eukaryota</taxon>
        <taxon>Viridiplantae</taxon>
        <taxon>Streptophyta</taxon>
        <taxon>Embryophyta</taxon>
        <taxon>Tracheophyta</taxon>
        <taxon>Spermatophyta</taxon>
        <taxon>Magnoliopsida</taxon>
        <taxon>eudicotyledons</taxon>
        <taxon>Gunneridae</taxon>
        <taxon>Pentapetalae</taxon>
        <taxon>rosids</taxon>
        <taxon>fabids</taxon>
        <taxon>Rosales</taxon>
        <taxon>Rosaceae</taxon>
        <taxon>Amygdaloideae</taxon>
        <taxon>Maleae</taxon>
        <taxon>Malus</taxon>
    </lineage>
</organism>
<evidence type="ECO:0000313" key="3">
    <source>
        <dbReference type="Proteomes" id="UP000290289"/>
    </source>
</evidence>
<evidence type="ECO:0000313" key="2">
    <source>
        <dbReference type="EMBL" id="RXH80467.1"/>
    </source>
</evidence>
<reference evidence="2 3" key="1">
    <citation type="submission" date="2018-10" db="EMBL/GenBank/DDBJ databases">
        <title>A high-quality apple genome assembly.</title>
        <authorList>
            <person name="Hu J."/>
        </authorList>
    </citation>
    <scope>NUCLEOTIDE SEQUENCE [LARGE SCALE GENOMIC DNA]</scope>
    <source>
        <strain evidence="3">cv. HFTH1</strain>
        <tissue evidence="2">Young leaf</tissue>
    </source>
</reference>
<sequence>MQLVDTQAMYEGIAGEENGHRCQPEATGYCMLEEHTGGTILRRGKRSGFEKKFGKYVAHGIESNTSLVKGEGFRIGNQAAHKYGLRRTLDRIQKTGSFPSYTSRIDR</sequence>
<dbReference type="Proteomes" id="UP000290289">
    <property type="component" value="Chromosome 12"/>
</dbReference>
<proteinExistence type="predicted"/>
<dbReference type="Pfam" id="PF12315">
    <property type="entry name" value="DA1-like"/>
    <property type="match status" value="1"/>
</dbReference>